<dbReference type="PRINTS" id="PR00035">
    <property type="entry name" value="HTHGNTR"/>
</dbReference>
<dbReference type="RefSeq" id="WP_257770392.1">
    <property type="nucleotide sequence ID" value="NZ_CP102480.1"/>
</dbReference>
<dbReference type="GO" id="GO:0003700">
    <property type="term" value="F:DNA-binding transcription factor activity"/>
    <property type="evidence" value="ECO:0007669"/>
    <property type="project" value="InterPro"/>
</dbReference>
<keyword evidence="6" id="KW-1185">Reference proteome</keyword>
<dbReference type="KEGG" id="naci:NUH88_05270"/>
<dbReference type="PANTHER" id="PTHR43537">
    <property type="entry name" value="TRANSCRIPTIONAL REGULATOR, GNTR FAMILY"/>
    <property type="match status" value="1"/>
</dbReference>
<evidence type="ECO:0000259" key="4">
    <source>
        <dbReference type="PROSITE" id="PS50949"/>
    </source>
</evidence>
<dbReference type="SMART" id="SM00345">
    <property type="entry name" value="HTH_GNTR"/>
    <property type="match status" value="1"/>
</dbReference>
<dbReference type="Proteomes" id="UP001060336">
    <property type="component" value="Chromosome"/>
</dbReference>
<accession>A0A9J7ATS1</accession>
<dbReference type="InterPro" id="IPR008920">
    <property type="entry name" value="TF_FadR/GntR_C"/>
</dbReference>
<protein>
    <submittedName>
        <fullName evidence="5">GntR family transcriptional regulator</fullName>
    </submittedName>
</protein>
<keyword evidence="1" id="KW-0805">Transcription regulation</keyword>
<gene>
    <name evidence="5" type="ORF">NUH88_05270</name>
</gene>
<dbReference type="InterPro" id="IPR036390">
    <property type="entry name" value="WH_DNA-bd_sf"/>
</dbReference>
<name>A0A9J7ATS1_9PROT</name>
<dbReference type="GO" id="GO:0003677">
    <property type="term" value="F:DNA binding"/>
    <property type="evidence" value="ECO:0007669"/>
    <property type="project" value="UniProtKB-KW"/>
</dbReference>
<dbReference type="InterPro" id="IPR036388">
    <property type="entry name" value="WH-like_DNA-bd_sf"/>
</dbReference>
<dbReference type="PROSITE" id="PS50949">
    <property type="entry name" value="HTH_GNTR"/>
    <property type="match status" value="1"/>
</dbReference>
<proteinExistence type="predicted"/>
<evidence type="ECO:0000256" key="1">
    <source>
        <dbReference type="ARBA" id="ARBA00023015"/>
    </source>
</evidence>
<reference evidence="5" key="1">
    <citation type="submission" date="2022-08" db="EMBL/GenBank/DDBJ databases">
        <title>Nisaea acidiphila sp. nov., isolated from a marine algal debris and emended description of the genus Nisaea Urios et al. 2008.</title>
        <authorList>
            <person name="Kwon K."/>
        </authorList>
    </citation>
    <scope>NUCLEOTIDE SEQUENCE</scope>
    <source>
        <strain evidence="5">MEBiC11861</strain>
    </source>
</reference>
<evidence type="ECO:0000256" key="3">
    <source>
        <dbReference type="ARBA" id="ARBA00023163"/>
    </source>
</evidence>
<feature type="domain" description="HTH gntR-type" evidence="4">
    <location>
        <begin position="24"/>
        <end position="91"/>
    </location>
</feature>
<sequence length="242" mass="26187">MSVGFLSEALIKASDELSGPGQQGSAAARVYAGLRARIISLELLPDTVLSRAEIAKEYEVSQSPVREAIQKLEQEGLVVSYPQSKTLVTKIDTEHAQKSQFLRVGVELEVAKALARAGDPALLQPTTRILRMQKLAGEDCDISEFTALDRLFHLSLFQAAGVGSLWQLVSGCSGHIDRLRTLNLPDPGKMADVLAAHERILEAIAGGDPQDVERQVRDHLSGTLAAIPAIRAAHPDYFEAED</sequence>
<dbReference type="EMBL" id="CP102480">
    <property type="protein sequence ID" value="UUX51099.1"/>
    <property type="molecule type" value="Genomic_DNA"/>
</dbReference>
<dbReference type="Gene3D" id="1.20.120.530">
    <property type="entry name" value="GntR ligand-binding domain-like"/>
    <property type="match status" value="1"/>
</dbReference>
<dbReference type="PANTHER" id="PTHR43537:SF45">
    <property type="entry name" value="GNTR FAMILY REGULATORY PROTEIN"/>
    <property type="match status" value="1"/>
</dbReference>
<evidence type="ECO:0000313" key="5">
    <source>
        <dbReference type="EMBL" id="UUX51099.1"/>
    </source>
</evidence>
<dbReference type="AlphaFoldDB" id="A0A9J7ATS1"/>
<evidence type="ECO:0000256" key="2">
    <source>
        <dbReference type="ARBA" id="ARBA00023125"/>
    </source>
</evidence>
<dbReference type="Pfam" id="PF00392">
    <property type="entry name" value="GntR"/>
    <property type="match status" value="1"/>
</dbReference>
<dbReference type="Gene3D" id="1.10.10.10">
    <property type="entry name" value="Winged helix-like DNA-binding domain superfamily/Winged helix DNA-binding domain"/>
    <property type="match status" value="1"/>
</dbReference>
<dbReference type="Pfam" id="PF07729">
    <property type="entry name" value="FCD"/>
    <property type="match status" value="1"/>
</dbReference>
<dbReference type="SUPFAM" id="SSF48008">
    <property type="entry name" value="GntR ligand-binding domain-like"/>
    <property type="match status" value="1"/>
</dbReference>
<dbReference type="CDD" id="cd07377">
    <property type="entry name" value="WHTH_GntR"/>
    <property type="match status" value="1"/>
</dbReference>
<keyword evidence="3" id="KW-0804">Transcription</keyword>
<organism evidence="5 6">
    <name type="scientific">Nisaea acidiphila</name>
    <dbReference type="NCBI Taxonomy" id="1862145"/>
    <lineage>
        <taxon>Bacteria</taxon>
        <taxon>Pseudomonadati</taxon>
        <taxon>Pseudomonadota</taxon>
        <taxon>Alphaproteobacteria</taxon>
        <taxon>Rhodospirillales</taxon>
        <taxon>Thalassobaculaceae</taxon>
        <taxon>Nisaea</taxon>
    </lineage>
</organism>
<evidence type="ECO:0000313" key="6">
    <source>
        <dbReference type="Proteomes" id="UP001060336"/>
    </source>
</evidence>
<dbReference type="InterPro" id="IPR011711">
    <property type="entry name" value="GntR_C"/>
</dbReference>
<keyword evidence="2" id="KW-0238">DNA-binding</keyword>
<dbReference type="SMART" id="SM00895">
    <property type="entry name" value="FCD"/>
    <property type="match status" value="1"/>
</dbReference>
<dbReference type="InterPro" id="IPR000524">
    <property type="entry name" value="Tscrpt_reg_HTH_GntR"/>
</dbReference>
<dbReference type="SUPFAM" id="SSF46785">
    <property type="entry name" value="Winged helix' DNA-binding domain"/>
    <property type="match status" value="1"/>
</dbReference>